<protein>
    <submittedName>
        <fullName evidence="1">Uncharacterized protein DUF4489</fullName>
    </submittedName>
</protein>
<reference evidence="1 2" key="1">
    <citation type="submission" date="2018-02" db="EMBL/GenBank/DDBJ databases">
        <title>Genomic Encyclopedia of Archaeal and Bacterial Type Strains, Phase II (KMG-II): from individual species to whole genera.</title>
        <authorList>
            <person name="Goeker M."/>
        </authorList>
    </citation>
    <scope>NUCLEOTIDE SEQUENCE [LARGE SCALE GENOMIC DNA]</scope>
    <source>
        <strain evidence="1 2">DSM 15099</strain>
    </source>
</reference>
<dbReference type="Proteomes" id="UP000239863">
    <property type="component" value="Unassembled WGS sequence"/>
</dbReference>
<dbReference type="Pfam" id="PF14879">
    <property type="entry name" value="DUF4489"/>
    <property type="match status" value="1"/>
</dbReference>
<accession>A0A2S6FV98</accession>
<comment type="caution">
    <text evidence="1">The sequence shown here is derived from an EMBL/GenBank/DDBJ whole genome shotgun (WGS) entry which is preliminary data.</text>
</comment>
<gene>
    <name evidence="1" type="ORF">BD821_11953</name>
</gene>
<dbReference type="OrthoDB" id="1903517at2"/>
<name>A0A2S6FV98_9CLOT</name>
<organism evidence="1 2">
    <name type="scientific">Clostridium algidicarnis DSM 15099</name>
    <dbReference type="NCBI Taxonomy" id="1121295"/>
    <lineage>
        <taxon>Bacteria</taxon>
        <taxon>Bacillati</taxon>
        <taxon>Bacillota</taxon>
        <taxon>Clostridia</taxon>
        <taxon>Eubacteriales</taxon>
        <taxon>Clostridiaceae</taxon>
        <taxon>Clostridium</taxon>
    </lineage>
</organism>
<dbReference type="EMBL" id="PTIS01000019">
    <property type="protein sequence ID" value="PPK45598.1"/>
    <property type="molecule type" value="Genomic_DNA"/>
</dbReference>
<proteinExistence type="predicted"/>
<evidence type="ECO:0000313" key="1">
    <source>
        <dbReference type="EMBL" id="PPK45598.1"/>
    </source>
</evidence>
<evidence type="ECO:0000313" key="2">
    <source>
        <dbReference type="Proteomes" id="UP000239863"/>
    </source>
</evidence>
<dbReference type="RefSeq" id="WP_104410601.1">
    <property type="nucleotide sequence ID" value="NZ_PTIS01000019.1"/>
</dbReference>
<sequence length="193" mass="21538">MKLYYKGSQEEEERCDCNKGHDDNRCDENNECCDKHKYAHCCPKSPCPYPILFECTQGTGTSISKTNENFQPRSLGCITIDTSCLKNPVVKVDFSSTIKYKDNSNTEPTTLLFGLFKNCDDKQEIPCGTWQYTIAFNQANEELTTAFCFSHCECGSCPGCCVYTVKIIEAVNENGDTLIISDPSLSVIAKSSH</sequence>
<dbReference type="AlphaFoldDB" id="A0A2S6FV98"/>
<dbReference type="InterPro" id="IPR027972">
    <property type="entry name" value="DUF4489"/>
</dbReference>